<comment type="caution">
    <text evidence="2">The sequence shown here is derived from an EMBL/GenBank/DDBJ whole genome shotgun (WGS) entry which is preliminary data.</text>
</comment>
<dbReference type="Proteomes" id="UP000241118">
    <property type="component" value="Unassembled WGS sequence"/>
</dbReference>
<dbReference type="RefSeq" id="WP_181320200.1">
    <property type="nucleotide sequence ID" value="NZ_PYAX01000005.1"/>
</dbReference>
<dbReference type="InterPro" id="IPR007278">
    <property type="entry name" value="DUF397"/>
</dbReference>
<gene>
    <name evidence="2" type="ORF">B0I31_105400</name>
</gene>
<dbReference type="EMBL" id="PYAX01000005">
    <property type="protein sequence ID" value="PSL55437.1"/>
    <property type="molecule type" value="Genomic_DNA"/>
</dbReference>
<keyword evidence="3" id="KW-1185">Reference proteome</keyword>
<evidence type="ECO:0000313" key="3">
    <source>
        <dbReference type="Proteomes" id="UP000241118"/>
    </source>
</evidence>
<accession>A0A2P8IAF9</accession>
<evidence type="ECO:0000259" key="1">
    <source>
        <dbReference type="Pfam" id="PF04149"/>
    </source>
</evidence>
<name>A0A2P8IAF9_SACCR</name>
<reference evidence="2 3" key="1">
    <citation type="submission" date="2018-03" db="EMBL/GenBank/DDBJ databases">
        <title>Genomic Encyclopedia of Type Strains, Phase III (KMG-III): the genomes of soil and plant-associated and newly described type strains.</title>
        <authorList>
            <person name="Whitman W."/>
        </authorList>
    </citation>
    <scope>NUCLEOTIDE SEQUENCE [LARGE SCALE GENOMIC DNA]</scope>
    <source>
        <strain evidence="2 3">CGMCC 4.7097</strain>
    </source>
</reference>
<proteinExistence type="predicted"/>
<evidence type="ECO:0000313" key="2">
    <source>
        <dbReference type="EMBL" id="PSL55437.1"/>
    </source>
</evidence>
<dbReference type="AlphaFoldDB" id="A0A2P8IAF9"/>
<feature type="domain" description="DUF397" evidence="1">
    <location>
        <begin position="11"/>
        <end position="63"/>
    </location>
</feature>
<protein>
    <submittedName>
        <fullName evidence="2">Uncharacterized protein DUF397</fullName>
    </submittedName>
</protein>
<sequence>MAVSTVDLSGAVWRKSSRSGGAGNTNCVEVAFTESAVAVRDSKNPGAATPAFPAVQWSFFLRHLGS</sequence>
<dbReference type="Pfam" id="PF04149">
    <property type="entry name" value="DUF397"/>
    <property type="match status" value="1"/>
</dbReference>
<organism evidence="2 3">
    <name type="scientific">Saccharothrix carnea</name>
    <dbReference type="NCBI Taxonomy" id="1280637"/>
    <lineage>
        <taxon>Bacteria</taxon>
        <taxon>Bacillati</taxon>
        <taxon>Actinomycetota</taxon>
        <taxon>Actinomycetes</taxon>
        <taxon>Pseudonocardiales</taxon>
        <taxon>Pseudonocardiaceae</taxon>
        <taxon>Saccharothrix</taxon>
    </lineage>
</organism>